<name>A0ABD1RAC3_9LAMI</name>
<accession>A0ABD1RAC3</accession>
<dbReference type="Proteomes" id="UP001604336">
    <property type="component" value="Unassembled WGS sequence"/>
</dbReference>
<dbReference type="AlphaFoldDB" id="A0ABD1RAC3"/>
<dbReference type="EMBL" id="JBFOLK010000009">
    <property type="protein sequence ID" value="KAL2484778.1"/>
    <property type="molecule type" value="Genomic_DNA"/>
</dbReference>
<evidence type="ECO:0000313" key="2">
    <source>
        <dbReference type="EMBL" id="KAL2484778.1"/>
    </source>
</evidence>
<protein>
    <submittedName>
        <fullName evidence="2">Gag pre-integrs domain-containing protein</fullName>
    </submittedName>
</protein>
<feature type="domain" description="GAG-pre-integrase" evidence="1">
    <location>
        <begin position="138"/>
        <end position="193"/>
    </location>
</feature>
<evidence type="ECO:0000313" key="3">
    <source>
        <dbReference type="Proteomes" id="UP001604336"/>
    </source>
</evidence>
<reference evidence="3" key="1">
    <citation type="submission" date="2024-07" db="EMBL/GenBank/DDBJ databases">
        <title>Two chromosome-level genome assemblies of Korean endemic species Abeliophyllum distichum and Forsythia ovata (Oleaceae).</title>
        <authorList>
            <person name="Jang H."/>
        </authorList>
    </citation>
    <scope>NUCLEOTIDE SEQUENCE [LARGE SCALE GENOMIC DNA]</scope>
</reference>
<keyword evidence="3" id="KW-1185">Reference proteome</keyword>
<organism evidence="2 3">
    <name type="scientific">Abeliophyllum distichum</name>
    <dbReference type="NCBI Taxonomy" id="126358"/>
    <lineage>
        <taxon>Eukaryota</taxon>
        <taxon>Viridiplantae</taxon>
        <taxon>Streptophyta</taxon>
        <taxon>Embryophyta</taxon>
        <taxon>Tracheophyta</taxon>
        <taxon>Spermatophyta</taxon>
        <taxon>Magnoliopsida</taxon>
        <taxon>eudicotyledons</taxon>
        <taxon>Gunneridae</taxon>
        <taxon>Pentapetalae</taxon>
        <taxon>asterids</taxon>
        <taxon>lamiids</taxon>
        <taxon>Lamiales</taxon>
        <taxon>Oleaceae</taxon>
        <taxon>Forsythieae</taxon>
        <taxon>Abeliophyllum</taxon>
    </lineage>
</organism>
<dbReference type="Pfam" id="PF13976">
    <property type="entry name" value="gag_pre-integrs"/>
    <property type="match status" value="1"/>
</dbReference>
<evidence type="ECO:0000259" key="1">
    <source>
        <dbReference type="Pfam" id="PF13976"/>
    </source>
</evidence>
<sequence length="196" mass="21791">MDPSVDLETNPDNFSKLSQVLASCGEKFSDEHQAIIVLNALPDTFKDVRNTIEYGRDSLTTEIVVNSLRTKNLDIQQHNLNSVKGEGLNVRGVLDDIKFSVKIDKGVLKVTKGSLVMFKGITQNEIFVVNATALTGNHSVFYVINDQSDTLKWHKRLAHISNKGLSILSKNGVFGKDKISDLHFCETCILGKHHKL</sequence>
<comment type="caution">
    <text evidence="2">The sequence shown here is derived from an EMBL/GenBank/DDBJ whole genome shotgun (WGS) entry which is preliminary data.</text>
</comment>
<dbReference type="Pfam" id="PF14223">
    <property type="entry name" value="Retrotran_gag_2"/>
    <property type="match status" value="1"/>
</dbReference>
<gene>
    <name evidence="2" type="ORF">Adt_29534</name>
</gene>
<dbReference type="InterPro" id="IPR025724">
    <property type="entry name" value="GAG-pre-integrase_dom"/>
</dbReference>
<proteinExistence type="predicted"/>